<name>A0A3S5B0M9_9PLAT</name>
<evidence type="ECO:0000313" key="2">
    <source>
        <dbReference type="EMBL" id="VEL37058.1"/>
    </source>
</evidence>
<keyword evidence="1" id="KW-0812">Transmembrane</keyword>
<reference evidence="2" key="1">
    <citation type="submission" date="2018-11" db="EMBL/GenBank/DDBJ databases">
        <authorList>
            <consortium name="Pathogen Informatics"/>
        </authorList>
    </citation>
    <scope>NUCLEOTIDE SEQUENCE</scope>
</reference>
<evidence type="ECO:0000313" key="3">
    <source>
        <dbReference type="Proteomes" id="UP000784294"/>
    </source>
</evidence>
<comment type="caution">
    <text evidence="2">The sequence shown here is derived from an EMBL/GenBank/DDBJ whole genome shotgun (WGS) entry which is preliminary data.</text>
</comment>
<sequence length="248" mass="27621">MTTVWFCYFSPFSPVDVPIFARFFASLLLRPCLADAFSWPSLGMHRRCLREHTSPRDQEPPILVTKCTYFAPILCYRRFVLFGLILIWPSSFAASHAASSASTSASPFSTYMTCINVQLFRHACRSSHCSSFTDVTSFRARCRGTLFSVVVLCFGHALGLIFPIHPLGLLSSTHAFWPQKVSLLRCAQLTLSIGGDVPWICVVGVVSKGLVIVGLTSSVPACFTDCWVKSYRGAAFETFRRTRRQHAS</sequence>
<proteinExistence type="predicted"/>
<keyword evidence="1" id="KW-1133">Transmembrane helix</keyword>
<feature type="transmembrane region" description="Helical" evidence="1">
    <location>
        <begin position="146"/>
        <end position="170"/>
    </location>
</feature>
<dbReference type="EMBL" id="CAAALY010253892">
    <property type="protein sequence ID" value="VEL37058.1"/>
    <property type="molecule type" value="Genomic_DNA"/>
</dbReference>
<evidence type="ECO:0000256" key="1">
    <source>
        <dbReference type="SAM" id="Phobius"/>
    </source>
</evidence>
<keyword evidence="3" id="KW-1185">Reference proteome</keyword>
<accession>A0A3S5B0M9</accession>
<organism evidence="2 3">
    <name type="scientific">Protopolystoma xenopodis</name>
    <dbReference type="NCBI Taxonomy" id="117903"/>
    <lineage>
        <taxon>Eukaryota</taxon>
        <taxon>Metazoa</taxon>
        <taxon>Spiralia</taxon>
        <taxon>Lophotrochozoa</taxon>
        <taxon>Platyhelminthes</taxon>
        <taxon>Monogenea</taxon>
        <taxon>Polyopisthocotylea</taxon>
        <taxon>Polystomatidea</taxon>
        <taxon>Polystomatidae</taxon>
        <taxon>Protopolystoma</taxon>
    </lineage>
</organism>
<dbReference type="AlphaFoldDB" id="A0A3S5B0M9"/>
<gene>
    <name evidence="2" type="ORF">PXEA_LOCUS30498</name>
</gene>
<keyword evidence="1" id="KW-0472">Membrane</keyword>
<dbReference type="Proteomes" id="UP000784294">
    <property type="component" value="Unassembled WGS sequence"/>
</dbReference>
<protein>
    <submittedName>
        <fullName evidence="2">Uncharacterized protein</fullName>
    </submittedName>
</protein>